<evidence type="ECO:0000313" key="2">
    <source>
        <dbReference type="EMBL" id="SBT20492.1"/>
    </source>
</evidence>
<reference evidence="1 4" key="2">
    <citation type="submission" date="2016-06" db="EMBL/GenBank/DDBJ databases">
        <authorList>
            <person name="Kjaerup R.B."/>
            <person name="Dalgaard T.S."/>
            <person name="Juul-Madsen H.R."/>
        </authorList>
    </citation>
    <scope>NUCLEOTIDE SEQUENCE [LARGE SCALE GENOMIC DNA]</scope>
    <source>
        <strain evidence="1 4">CECT 5115</strain>
    </source>
</reference>
<dbReference type="RefSeq" id="WP_067032374.1">
    <property type="nucleotide sequence ID" value="NZ_FLRA01000003.1"/>
</dbReference>
<dbReference type="Proteomes" id="UP000092840">
    <property type="component" value="Unassembled WGS sequence"/>
</dbReference>
<name>A0A1C3JNK9_9GAMM</name>
<dbReference type="Gene3D" id="3.40.1730.10">
    <property type="entry name" value="pa0076 domain"/>
    <property type="match status" value="1"/>
</dbReference>
<protein>
    <recommendedName>
        <fullName evidence="5">Type VI secretion system-associated protein TagF</fullName>
    </recommendedName>
</protein>
<accession>A0A1C3JNK9</accession>
<evidence type="ECO:0000313" key="1">
    <source>
        <dbReference type="EMBL" id="SBT16776.1"/>
    </source>
</evidence>
<evidence type="ECO:0000313" key="4">
    <source>
        <dbReference type="Proteomes" id="UP000092871"/>
    </source>
</evidence>
<dbReference type="EMBL" id="FLRB01000006">
    <property type="protein sequence ID" value="SBT20492.1"/>
    <property type="molecule type" value="Genomic_DNA"/>
</dbReference>
<reference evidence="2 3" key="1">
    <citation type="submission" date="2016-06" db="EMBL/GenBank/DDBJ databases">
        <authorList>
            <person name="Rodrigo-Torres L."/>
            <person name="Arahal D.R."/>
        </authorList>
    </citation>
    <scope>NUCLEOTIDE SEQUENCE [LARGE SCALE GENOMIC DNA]</scope>
    <source>
        <strain evidence="2 3">CECT 5116</strain>
    </source>
</reference>
<dbReference type="Pfam" id="PF09867">
    <property type="entry name" value="TagF_N"/>
    <property type="match status" value="1"/>
</dbReference>
<dbReference type="InterPro" id="IPR017748">
    <property type="entry name" value="TagF"/>
</dbReference>
<sequence>MSLIRVGIYGKLPAHPDFISDGMHTDISNELYEWIQSVMYYSRERLEDNQWLSAYLVSPIWRMFVPENETRAHGWIGIMVPSVDAIGRYFPLFIAFETEFKALTVEWLFKEATDLFEVMEEVAMNALQQQLNVSQLKSLLANKLEDFNLGQKLVLPNPLNSEALEFSCEQPSTSNDAFLQQPLAQLDGVFWWTLSDINKYQKPFFKCRALPTSNEYEFLLTGTAVNTQSKHKAMQS</sequence>
<proteinExistence type="predicted"/>
<dbReference type="InterPro" id="IPR038225">
    <property type="entry name" value="TagF_sf"/>
</dbReference>
<organism evidence="1 4">
    <name type="scientific">Marinomonas gallaica</name>
    <dbReference type="NCBI Taxonomy" id="1806667"/>
    <lineage>
        <taxon>Bacteria</taxon>
        <taxon>Pseudomonadati</taxon>
        <taxon>Pseudomonadota</taxon>
        <taxon>Gammaproteobacteria</taxon>
        <taxon>Oceanospirillales</taxon>
        <taxon>Oceanospirillaceae</taxon>
        <taxon>Marinomonas</taxon>
    </lineage>
</organism>
<evidence type="ECO:0008006" key="5">
    <source>
        <dbReference type="Google" id="ProtNLM"/>
    </source>
</evidence>
<dbReference type="NCBIfam" id="TIGR03373">
    <property type="entry name" value="VI_minor_4"/>
    <property type="match status" value="1"/>
</dbReference>
<dbReference type="Proteomes" id="UP000092871">
    <property type="component" value="Unassembled WGS sequence"/>
</dbReference>
<dbReference type="AlphaFoldDB" id="A0A1C3JNK9"/>
<dbReference type="EMBL" id="FLRA01000003">
    <property type="protein sequence ID" value="SBT16776.1"/>
    <property type="molecule type" value="Genomic_DNA"/>
</dbReference>
<keyword evidence="3" id="KW-1185">Reference proteome</keyword>
<dbReference type="OrthoDB" id="9801841at2"/>
<evidence type="ECO:0000313" key="3">
    <source>
        <dbReference type="Proteomes" id="UP000092840"/>
    </source>
</evidence>
<gene>
    <name evidence="1" type="ORF">MGA5115_00860</name>
    <name evidence="2" type="ORF">MGA5116_01078</name>
</gene>